<dbReference type="RefSeq" id="WP_344114575.1">
    <property type="nucleotide sequence ID" value="NZ_BAAANE010000009.1"/>
</dbReference>
<organism evidence="1 2">
    <name type="scientific">Kribbella alba</name>
    <dbReference type="NCBI Taxonomy" id="190197"/>
    <lineage>
        <taxon>Bacteria</taxon>
        <taxon>Bacillati</taxon>
        <taxon>Actinomycetota</taxon>
        <taxon>Actinomycetes</taxon>
        <taxon>Propionibacteriales</taxon>
        <taxon>Kribbellaceae</taxon>
        <taxon>Kribbella</taxon>
    </lineage>
</organism>
<dbReference type="SUPFAM" id="SSF55811">
    <property type="entry name" value="Nudix"/>
    <property type="match status" value="1"/>
</dbReference>
<evidence type="ECO:0000313" key="1">
    <source>
        <dbReference type="EMBL" id="GAA1652720.1"/>
    </source>
</evidence>
<dbReference type="Proteomes" id="UP001501319">
    <property type="component" value="Unassembled WGS sequence"/>
</dbReference>
<accession>A0ABP4RJ04</accession>
<sequence>MATPKFILELREDPALGILREIREETGVEAGIDRLVSIEAMAPAAYPCTPAARWGDRRSDAGLVGGFVPGAAYSN</sequence>
<keyword evidence="2" id="KW-1185">Reference proteome</keyword>
<reference evidence="2" key="1">
    <citation type="journal article" date="2019" name="Int. J. Syst. Evol. Microbiol.">
        <title>The Global Catalogue of Microorganisms (GCM) 10K type strain sequencing project: providing services to taxonomists for standard genome sequencing and annotation.</title>
        <authorList>
            <consortium name="The Broad Institute Genomics Platform"/>
            <consortium name="The Broad Institute Genome Sequencing Center for Infectious Disease"/>
            <person name="Wu L."/>
            <person name="Ma J."/>
        </authorList>
    </citation>
    <scope>NUCLEOTIDE SEQUENCE [LARGE SCALE GENOMIC DNA]</scope>
    <source>
        <strain evidence="2">JCM 14306</strain>
    </source>
</reference>
<comment type="caution">
    <text evidence="1">The sequence shown here is derived from an EMBL/GenBank/DDBJ whole genome shotgun (WGS) entry which is preliminary data.</text>
</comment>
<gene>
    <name evidence="1" type="ORF">GCM10009744_50830</name>
</gene>
<evidence type="ECO:0000313" key="2">
    <source>
        <dbReference type="Proteomes" id="UP001501319"/>
    </source>
</evidence>
<name>A0ABP4RJ04_9ACTN</name>
<proteinExistence type="predicted"/>
<protein>
    <recommendedName>
        <fullName evidence="3">Nudix hydrolase domain-containing protein</fullName>
    </recommendedName>
</protein>
<dbReference type="InterPro" id="IPR015797">
    <property type="entry name" value="NUDIX_hydrolase-like_dom_sf"/>
</dbReference>
<evidence type="ECO:0008006" key="3">
    <source>
        <dbReference type="Google" id="ProtNLM"/>
    </source>
</evidence>
<dbReference type="EMBL" id="BAAANE010000009">
    <property type="protein sequence ID" value="GAA1652720.1"/>
    <property type="molecule type" value="Genomic_DNA"/>
</dbReference>
<dbReference type="Gene3D" id="3.90.79.10">
    <property type="entry name" value="Nucleoside Triphosphate Pyrophosphohydrolase"/>
    <property type="match status" value="1"/>
</dbReference>